<keyword evidence="2" id="KW-1185">Reference proteome</keyword>
<name>A0A8K0IA43_COCNU</name>
<accession>A0A8K0IA43</accession>
<dbReference type="AlphaFoldDB" id="A0A8K0IA43"/>
<dbReference type="Pfam" id="PF14223">
    <property type="entry name" value="Retrotran_gag_2"/>
    <property type="match status" value="1"/>
</dbReference>
<evidence type="ECO:0000313" key="1">
    <source>
        <dbReference type="EMBL" id="KAG1346534.1"/>
    </source>
</evidence>
<reference evidence="1" key="2">
    <citation type="submission" date="2019-07" db="EMBL/GenBank/DDBJ databases">
        <authorList>
            <person name="Yang Y."/>
            <person name="Bocs S."/>
            <person name="Baudouin L."/>
        </authorList>
    </citation>
    <scope>NUCLEOTIDE SEQUENCE</scope>
    <source>
        <tissue evidence="1">Spear leaf of Hainan Tall coconut</tissue>
    </source>
</reference>
<organism evidence="1 2">
    <name type="scientific">Cocos nucifera</name>
    <name type="common">Coconut palm</name>
    <dbReference type="NCBI Taxonomy" id="13894"/>
    <lineage>
        <taxon>Eukaryota</taxon>
        <taxon>Viridiplantae</taxon>
        <taxon>Streptophyta</taxon>
        <taxon>Embryophyta</taxon>
        <taxon>Tracheophyta</taxon>
        <taxon>Spermatophyta</taxon>
        <taxon>Magnoliopsida</taxon>
        <taxon>Liliopsida</taxon>
        <taxon>Arecaceae</taxon>
        <taxon>Arecoideae</taxon>
        <taxon>Cocoseae</taxon>
        <taxon>Attaleinae</taxon>
        <taxon>Cocos</taxon>
    </lineage>
</organism>
<proteinExistence type="predicted"/>
<dbReference type="EMBL" id="CM017877">
    <property type="protein sequence ID" value="KAG1346534.1"/>
    <property type="molecule type" value="Genomic_DNA"/>
</dbReference>
<evidence type="ECO:0000313" key="2">
    <source>
        <dbReference type="Proteomes" id="UP000797356"/>
    </source>
</evidence>
<sequence>MSLEKRACATIRTCLTDEVLYDILEEKAFKGLWSRLHQLYIGKNMCNKLVLKKQLYSLRMQEGEDVAEHIQRFDRMSMDLLNIEVDLEEKDKFIAAMFTTRKLRSVGDNIIVW</sequence>
<comment type="caution">
    <text evidence="1">The sequence shown here is derived from an EMBL/GenBank/DDBJ whole genome shotgun (WGS) entry which is preliminary data.</text>
</comment>
<protein>
    <submittedName>
        <fullName evidence="1">Putative Retrovirus-related Pol polyprotein from transposon TNT 1-94</fullName>
    </submittedName>
</protein>
<dbReference type="OrthoDB" id="786521at2759"/>
<dbReference type="Proteomes" id="UP000797356">
    <property type="component" value="Chromosome 6"/>
</dbReference>
<gene>
    <name evidence="1" type="ORF">COCNU_06G003630</name>
</gene>
<reference evidence="1" key="1">
    <citation type="journal article" date="2017" name="Gigascience">
        <title>The genome draft of coconut (Cocos nucifera).</title>
        <authorList>
            <person name="Xiao Y."/>
            <person name="Xu P."/>
            <person name="Fan H."/>
            <person name="Baudouin L."/>
            <person name="Xia W."/>
            <person name="Bocs S."/>
            <person name="Xu J."/>
            <person name="Li Q."/>
            <person name="Guo A."/>
            <person name="Zhou L."/>
            <person name="Li J."/>
            <person name="Wu Y."/>
            <person name="Ma Z."/>
            <person name="Armero A."/>
            <person name="Issali A.E."/>
            <person name="Liu N."/>
            <person name="Peng M."/>
            <person name="Yang Y."/>
        </authorList>
    </citation>
    <scope>NUCLEOTIDE SEQUENCE</scope>
    <source>
        <tissue evidence="1">Spear leaf of Hainan Tall coconut</tissue>
    </source>
</reference>